<dbReference type="InterPro" id="IPR009316">
    <property type="entry name" value="COG2"/>
</dbReference>
<dbReference type="PANTHER" id="PTHR12961">
    <property type="entry name" value="CONSERVED OLIGOMERIC GOLGI COMPLEX COMPONENT 2"/>
    <property type="match status" value="1"/>
</dbReference>
<dbReference type="HOGENOM" id="CLU_091755_0_0_1"/>
<sequence>MVEATNGVAIEPPVSHTPFNADELLEEGEDFPFPQQVTRASFNYNLDRQTDQNSSSKEFDVDHFLFSNYRYTSLDDLSSELKHLLKELDTELVNLVNTDYSDFINLGKSMDGSVDLIHSIKVDVGNYQKELQKSQSKLKNSAEIVDGVLEQKKSLGQLKYVANAALLLNDQIESAEAIFSDSTKGKVMFSVLRELTTSYVSIHKVLTKLGSSSLGSSMDILTSLNRRISALRYNYKGLLDEYLRGLDLKDEASKDEVLGLMKMYLILGEPGHFSKIMKEKKEHKITEK</sequence>
<dbReference type="GeneID" id="34519848"/>
<evidence type="ECO:0000256" key="7">
    <source>
        <dbReference type="ARBA" id="ARBA00023136"/>
    </source>
</evidence>
<dbReference type="Pfam" id="PF06148">
    <property type="entry name" value="COG2_N"/>
    <property type="match status" value="1"/>
</dbReference>
<dbReference type="RefSeq" id="XP_022458460.1">
    <property type="nucleotide sequence ID" value="XM_022602679.1"/>
</dbReference>
<comment type="similarity">
    <text evidence="2">Belongs to the COG2 family.</text>
</comment>
<reference evidence="10" key="1">
    <citation type="submission" date="2013-12" db="EMBL/GenBank/DDBJ databases">
        <authorList>
            <person name="Genoscope - CEA"/>
        </authorList>
    </citation>
    <scope>NUCLEOTIDE SEQUENCE</scope>
    <source>
        <strain evidence="10">CBS 1993</strain>
    </source>
</reference>
<evidence type="ECO:0000259" key="9">
    <source>
        <dbReference type="Pfam" id="PF06148"/>
    </source>
</evidence>
<dbReference type="STRING" id="1382522.W6MJK2"/>
<dbReference type="GO" id="GO:0007030">
    <property type="term" value="P:Golgi organization"/>
    <property type="evidence" value="ECO:0007669"/>
    <property type="project" value="InterPro"/>
</dbReference>
<dbReference type="GO" id="GO:0006891">
    <property type="term" value="P:intra-Golgi vesicle-mediated transport"/>
    <property type="evidence" value="ECO:0007669"/>
    <property type="project" value="TreeGrafter"/>
</dbReference>
<dbReference type="PANTHER" id="PTHR12961:SF0">
    <property type="entry name" value="CONSERVED OLIGOMERIC GOLGI COMPLEX SUBUNIT 2"/>
    <property type="match status" value="1"/>
</dbReference>
<keyword evidence="4" id="KW-0813">Transport</keyword>
<dbReference type="OrthoDB" id="332281at2759"/>
<evidence type="ECO:0000256" key="2">
    <source>
        <dbReference type="ARBA" id="ARBA00007603"/>
    </source>
</evidence>
<feature type="domain" description="Conserved oligomeric Golgi complex subunit 2 N-terminal" evidence="9">
    <location>
        <begin position="56"/>
        <end position="116"/>
    </location>
</feature>
<dbReference type="AlphaFoldDB" id="W6MJK2"/>
<evidence type="ECO:0000256" key="5">
    <source>
        <dbReference type="ARBA" id="ARBA00022927"/>
    </source>
</evidence>
<gene>
    <name evidence="10" type="ORF">KUCA_T00002428001</name>
</gene>
<keyword evidence="5" id="KW-0653">Protein transport</keyword>
<evidence type="ECO:0000313" key="11">
    <source>
        <dbReference type="Proteomes" id="UP000019384"/>
    </source>
</evidence>
<proteinExistence type="inferred from homology"/>
<dbReference type="InterPro" id="IPR024602">
    <property type="entry name" value="COG_su2_N"/>
</dbReference>
<organism evidence="10 11">
    <name type="scientific">Kuraishia capsulata CBS 1993</name>
    <dbReference type="NCBI Taxonomy" id="1382522"/>
    <lineage>
        <taxon>Eukaryota</taxon>
        <taxon>Fungi</taxon>
        <taxon>Dikarya</taxon>
        <taxon>Ascomycota</taxon>
        <taxon>Saccharomycotina</taxon>
        <taxon>Pichiomycetes</taxon>
        <taxon>Pichiales</taxon>
        <taxon>Pichiaceae</taxon>
        <taxon>Kuraishia</taxon>
    </lineage>
</organism>
<dbReference type="GO" id="GO:0017119">
    <property type="term" value="C:Golgi transport complex"/>
    <property type="evidence" value="ECO:0007669"/>
    <property type="project" value="TreeGrafter"/>
</dbReference>
<evidence type="ECO:0000256" key="8">
    <source>
        <dbReference type="ARBA" id="ARBA00031344"/>
    </source>
</evidence>
<reference evidence="10" key="2">
    <citation type="submission" date="2014-02" db="EMBL/GenBank/DDBJ databases">
        <title>Complete DNA sequence of /Kuraishia capsulata/ illustrates novel genomic features among budding yeasts (/Saccharomycotina/).</title>
        <authorList>
            <person name="Morales L."/>
            <person name="Noel B."/>
            <person name="Porcel B."/>
            <person name="Marcet-Houben M."/>
            <person name="Hullo M-F."/>
            <person name="Sacerdot C."/>
            <person name="Tekaia F."/>
            <person name="Leh-Louis V."/>
            <person name="Despons L."/>
            <person name="Khanna V."/>
            <person name="Aury J-M."/>
            <person name="Barbe V."/>
            <person name="Couloux A."/>
            <person name="Labadie K."/>
            <person name="Pelletier E."/>
            <person name="Souciet J-L."/>
            <person name="Boekhout T."/>
            <person name="Gabaldon T."/>
            <person name="Wincker P."/>
            <person name="Dujon B."/>
        </authorList>
    </citation>
    <scope>NUCLEOTIDE SEQUENCE</scope>
    <source>
        <strain evidence="10">CBS 1993</strain>
    </source>
</reference>
<dbReference type="EMBL" id="HG793127">
    <property type="protein sequence ID" value="CDK26456.1"/>
    <property type="molecule type" value="Genomic_DNA"/>
</dbReference>
<protein>
    <recommendedName>
        <fullName evidence="3">Conserved oligomeric Golgi complex subunit 2</fullName>
    </recommendedName>
    <alternativeName>
        <fullName evidence="8">Component of oligomeric Golgi complex 2</fullName>
    </alternativeName>
</protein>
<evidence type="ECO:0000256" key="1">
    <source>
        <dbReference type="ARBA" id="ARBA00004395"/>
    </source>
</evidence>
<keyword evidence="11" id="KW-1185">Reference proteome</keyword>
<dbReference type="GO" id="GO:0015031">
    <property type="term" value="P:protein transport"/>
    <property type="evidence" value="ECO:0007669"/>
    <property type="project" value="UniProtKB-KW"/>
</dbReference>
<evidence type="ECO:0000313" key="10">
    <source>
        <dbReference type="EMBL" id="CDK26456.1"/>
    </source>
</evidence>
<dbReference type="GO" id="GO:0000139">
    <property type="term" value="C:Golgi membrane"/>
    <property type="evidence" value="ECO:0007669"/>
    <property type="project" value="UniProtKB-SubCell"/>
</dbReference>
<dbReference type="Proteomes" id="UP000019384">
    <property type="component" value="Unassembled WGS sequence"/>
</dbReference>
<name>W6MJK2_9ASCO</name>
<evidence type="ECO:0000256" key="6">
    <source>
        <dbReference type="ARBA" id="ARBA00023034"/>
    </source>
</evidence>
<comment type="subcellular location">
    <subcellularLocation>
        <location evidence="1">Golgi apparatus membrane</location>
        <topology evidence="1">Peripheral membrane protein</topology>
    </subcellularLocation>
</comment>
<evidence type="ECO:0000256" key="4">
    <source>
        <dbReference type="ARBA" id="ARBA00022448"/>
    </source>
</evidence>
<evidence type="ECO:0000256" key="3">
    <source>
        <dbReference type="ARBA" id="ARBA00020977"/>
    </source>
</evidence>
<accession>W6MJK2</accession>
<keyword evidence="6" id="KW-0333">Golgi apparatus</keyword>
<keyword evidence="7" id="KW-0472">Membrane</keyword>